<protein>
    <recommendedName>
        <fullName evidence="3">Lipoprotein</fullName>
    </recommendedName>
</protein>
<proteinExistence type="predicted"/>
<reference evidence="1 2" key="1">
    <citation type="submission" date="2023-10" db="EMBL/GenBank/DDBJ databases">
        <title>Novel methanotroph of the genus Methylocapsa from a subarctic wetland.</title>
        <authorList>
            <person name="Belova S.E."/>
            <person name="Oshkin I.Y."/>
            <person name="Miroshnikov K."/>
            <person name="Dedysh S.N."/>
        </authorList>
    </citation>
    <scope>NUCLEOTIDE SEQUENCE [LARGE SCALE GENOMIC DNA]</scope>
    <source>
        <strain evidence="1 2">RX1</strain>
    </source>
</reference>
<name>A0ABZ0HSA0_9HYPH</name>
<dbReference type="Proteomes" id="UP001626536">
    <property type="component" value="Chromosome"/>
</dbReference>
<dbReference type="RefSeq" id="WP_407338711.1">
    <property type="nucleotide sequence ID" value="NZ_CP136862.1"/>
</dbReference>
<organism evidence="1 2">
    <name type="scientific">Methylocapsa polymorpha</name>
    <dbReference type="NCBI Taxonomy" id="3080828"/>
    <lineage>
        <taxon>Bacteria</taxon>
        <taxon>Pseudomonadati</taxon>
        <taxon>Pseudomonadota</taxon>
        <taxon>Alphaproteobacteria</taxon>
        <taxon>Hyphomicrobiales</taxon>
        <taxon>Beijerinckiaceae</taxon>
        <taxon>Methylocapsa</taxon>
    </lineage>
</organism>
<dbReference type="EMBL" id="CP136862">
    <property type="protein sequence ID" value="WOJ89269.1"/>
    <property type="molecule type" value="Genomic_DNA"/>
</dbReference>
<gene>
    <name evidence="1" type="ORF">RZS28_15925</name>
</gene>
<keyword evidence="2" id="KW-1185">Reference proteome</keyword>
<sequence length="109" mass="11685">MRLAIGTAASFGFGMILAGCAISSQLGLDPITGTLASPIRLPDSVVGYEIICDQGTRFCMMRAEAICGGPDYRIADRPSEAPRVQALIDEYRFVPVNTSNPYIIRIVCG</sequence>
<evidence type="ECO:0000313" key="1">
    <source>
        <dbReference type="EMBL" id="WOJ89269.1"/>
    </source>
</evidence>
<accession>A0ABZ0HSA0</accession>
<evidence type="ECO:0000313" key="2">
    <source>
        <dbReference type="Proteomes" id="UP001626536"/>
    </source>
</evidence>
<dbReference type="PROSITE" id="PS51257">
    <property type="entry name" value="PROKAR_LIPOPROTEIN"/>
    <property type="match status" value="1"/>
</dbReference>
<evidence type="ECO:0008006" key="3">
    <source>
        <dbReference type="Google" id="ProtNLM"/>
    </source>
</evidence>